<keyword evidence="2" id="KW-1185">Reference proteome</keyword>
<dbReference type="EMBL" id="CAJDYZ010005198">
    <property type="protein sequence ID" value="CAD1472311.1"/>
    <property type="molecule type" value="Genomic_DNA"/>
</dbReference>
<feature type="non-terminal residue" evidence="1">
    <location>
        <position position="68"/>
    </location>
</feature>
<feature type="non-terminal residue" evidence="1">
    <location>
        <position position="1"/>
    </location>
</feature>
<proteinExistence type="predicted"/>
<organism evidence="1 2">
    <name type="scientific">Heterotrigona itama</name>
    <dbReference type="NCBI Taxonomy" id="395501"/>
    <lineage>
        <taxon>Eukaryota</taxon>
        <taxon>Metazoa</taxon>
        <taxon>Ecdysozoa</taxon>
        <taxon>Arthropoda</taxon>
        <taxon>Hexapoda</taxon>
        <taxon>Insecta</taxon>
        <taxon>Pterygota</taxon>
        <taxon>Neoptera</taxon>
        <taxon>Endopterygota</taxon>
        <taxon>Hymenoptera</taxon>
        <taxon>Apocrita</taxon>
        <taxon>Aculeata</taxon>
        <taxon>Apoidea</taxon>
        <taxon>Anthophila</taxon>
        <taxon>Apidae</taxon>
        <taxon>Heterotrigona</taxon>
    </lineage>
</organism>
<evidence type="ECO:0000313" key="2">
    <source>
        <dbReference type="Proteomes" id="UP000752696"/>
    </source>
</evidence>
<dbReference type="Proteomes" id="UP000752696">
    <property type="component" value="Unassembled WGS sequence"/>
</dbReference>
<comment type="caution">
    <text evidence="1">The sequence shown here is derived from an EMBL/GenBank/DDBJ whole genome shotgun (WGS) entry which is preliminary data.</text>
</comment>
<dbReference type="AlphaFoldDB" id="A0A6V7H0X3"/>
<name>A0A6V7H0X3_9HYME</name>
<sequence length="68" mass="7939">AYMYVSVFTHSALLSGRLFIIVASNWFNQCLSSDETADVTHVQTLFDSQLWFMSRLYQQTILETMRLI</sequence>
<reference evidence="1" key="1">
    <citation type="submission" date="2020-07" db="EMBL/GenBank/DDBJ databases">
        <authorList>
            <person name="Nazaruddin N."/>
        </authorList>
    </citation>
    <scope>NUCLEOTIDE SEQUENCE</scope>
</reference>
<protein>
    <submittedName>
        <fullName evidence="1">Uncharacterized protein</fullName>
    </submittedName>
</protein>
<accession>A0A6V7H0X3</accession>
<evidence type="ECO:0000313" key="1">
    <source>
        <dbReference type="EMBL" id="CAD1472311.1"/>
    </source>
</evidence>
<gene>
    <name evidence="1" type="ORF">MHI_LOCUS286279</name>
</gene>